<dbReference type="CDD" id="cd10548">
    <property type="entry name" value="cupin_CDO"/>
    <property type="match status" value="1"/>
</dbReference>
<dbReference type="InterPro" id="IPR014710">
    <property type="entry name" value="RmlC-like_jellyroll"/>
</dbReference>
<dbReference type="GO" id="GO:0016702">
    <property type="term" value="F:oxidoreductase activity, acting on single donors with incorporation of molecular oxygen, incorporation of two atoms of oxygen"/>
    <property type="evidence" value="ECO:0007669"/>
    <property type="project" value="InterPro"/>
</dbReference>
<dbReference type="EMBL" id="PDNU01000001">
    <property type="protein sequence ID" value="PHK96903.1"/>
    <property type="molecule type" value="Genomic_DNA"/>
</dbReference>
<keyword evidence="5 7" id="KW-0408">Iron</keyword>
<dbReference type="OrthoDB" id="7059163at2"/>
<name>A0A2C7AGS4_9PROT</name>
<evidence type="ECO:0000313" key="9">
    <source>
        <dbReference type="Proteomes" id="UP000223527"/>
    </source>
</evidence>
<evidence type="ECO:0000313" key="8">
    <source>
        <dbReference type="EMBL" id="PHK96903.1"/>
    </source>
</evidence>
<evidence type="ECO:0000256" key="3">
    <source>
        <dbReference type="ARBA" id="ARBA00022964"/>
    </source>
</evidence>
<dbReference type="Proteomes" id="UP000223527">
    <property type="component" value="Unassembled WGS sequence"/>
</dbReference>
<dbReference type="PANTHER" id="PTHR12918">
    <property type="entry name" value="CYSTEINE DIOXYGENASE"/>
    <property type="match status" value="1"/>
</dbReference>
<feature type="binding site" evidence="7">
    <location>
        <position position="90"/>
    </location>
    <ligand>
        <name>Fe cation</name>
        <dbReference type="ChEBI" id="CHEBI:24875"/>
        <note>catalytic</note>
    </ligand>
</feature>
<comment type="similarity">
    <text evidence="1">Belongs to the cysteine dioxygenase family.</text>
</comment>
<evidence type="ECO:0000256" key="5">
    <source>
        <dbReference type="ARBA" id="ARBA00023004"/>
    </source>
</evidence>
<evidence type="ECO:0000256" key="7">
    <source>
        <dbReference type="PIRSR" id="PIRSR610300-51"/>
    </source>
</evidence>
<proteinExistence type="inferred from homology"/>
<dbReference type="InterPro" id="IPR010300">
    <property type="entry name" value="CDO_1"/>
</dbReference>
<gene>
    <name evidence="8" type="ORF">CR162_00580</name>
</gene>
<evidence type="ECO:0000256" key="4">
    <source>
        <dbReference type="ARBA" id="ARBA00023002"/>
    </source>
</evidence>
<keyword evidence="9" id="KW-1185">Reference proteome</keyword>
<dbReference type="GO" id="GO:0008198">
    <property type="term" value="F:ferrous iron binding"/>
    <property type="evidence" value="ECO:0007669"/>
    <property type="project" value="TreeGrafter"/>
</dbReference>
<dbReference type="SUPFAM" id="SSF51182">
    <property type="entry name" value="RmlC-like cupins"/>
    <property type="match status" value="1"/>
</dbReference>
<comment type="caution">
    <text evidence="8">The sequence shown here is derived from an EMBL/GenBank/DDBJ whole genome shotgun (WGS) entry which is preliminary data.</text>
</comment>
<evidence type="ECO:0000256" key="2">
    <source>
        <dbReference type="ARBA" id="ARBA00022723"/>
    </source>
</evidence>
<dbReference type="InterPro" id="IPR011051">
    <property type="entry name" value="RmlC_Cupin_sf"/>
</dbReference>
<dbReference type="PANTHER" id="PTHR12918:SF1">
    <property type="entry name" value="CYSTEINE DIOXYGENASE TYPE 1"/>
    <property type="match status" value="1"/>
</dbReference>
<dbReference type="RefSeq" id="WP_099093592.1">
    <property type="nucleotide sequence ID" value="NZ_PDNU01000001.1"/>
</dbReference>
<sequence length="173" mass="18047">MSFIAPQGPLAAMLADIAAAARAGDEAERPGRVAAAIAPWLAVPELLAPGACPCDPKRYVRHLLQADPQGGYAVVALAWRPGQMSPVHAHRTWCALGVYRGTLTEGHYVAGAEGAPRQTGSVLRPPGATCHGPADPGLIHRLANLGGEEAVSIHVYGVPFDRFGSDVNLVYAD</sequence>
<feature type="cross-link" description="3'-(S-cysteinyl)-tyrosine (Cys-Tyr)" evidence="6">
    <location>
        <begin position="94"/>
        <end position="156"/>
    </location>
</feature>
<keyword evidence="4" id="KW-0560">Oxidoreductase</keyword>
<accession>A0A2C7AGS4</accession>
<dbReference type="Pfam" id="PF05995">
    <property type="entry name" value="CDO_I"/>
    <property type="match status" value="1"/>
</dbReference>
<evidence type="ECO:0000256" key="1">
    <source>
        <dbReference type="ARBA" id="ARBA00006622"/>
    </source>
</evidence>
<protein>
    <submittedName>
        <fullName evidence="8">Cysteine dioxygenase</fullName>
    </submittedName>
</protein>
<feature type="binding site" evidence="7">
    <location>
        <position position="140"/>
    </location>
    <ligand>
        <name>Fe cation</name>
        <dbReference type="ChEBI" id="CHEBI:24875"/>
        <note>catalytic</note>
    </ligand>
</feature>
<organism evidence="8 9">
    <name type="scientific">Teichococcus rhizosphaerae</name>
    <dbReference type="NCBI Taxonomy" id="1335062"/>
    <lineage>
        <taxon>Bacteria</taxon>
        <taxon>Pseudomonadati</taxon>
        <taxon>Pseudomonadota</taxon>
        <taxon>Alphaproteobacteria</taxon>
        <taxon>Acetobacterales</taxon>
        <taxon>Roseomonadaceae</taxon>
        <taxon>Roseomonas</taxon>
    </lineage>
</organism>
<keyword evidence="3 8" id="KW-0223">Dioxygenase</keyword>
<keyword evidence="6" id="KW-0883">Thioether bond</keyword>
<keyword evidence="2 7" id="KW-0479">Metal-binding</keyword>
<feature type="binding site" evidence="7">
    <location>
        <position position="88"/>
    </location>
    <ligand>
        <name>Fe cation</name>
        <dbReference type="ChEBI" id="CHEBI:24875"/>
        <note>catalytic</note>
    </ligand>
</feature>
<dbReference type="AlphaFoldDB" id="A0A2C7AGS4"/>
<evidence type="ECO:0000256" key="6">
    <source>
        <dbReference type="PIRSR" id="PIRSR610300-50"/>
    </source>
</evidence>
<dbReference type="Gene3D" id="2.60.120.10">
    <property type="entry name" value="Jelly Rolls"/>
    <property type="match status" value="1"/>
</dbReference>
<reference evidence="8 9" key="1">
    <citation type="submission" date="2017-10" db="EMBL/GenBank/DDBJ databases">
        <authorList>
            <person name="Banno H."/>
            <person name="Chua N.-H."/>
        </authorList>
    </citation>
    <scope>NUCLEOTIDE SEQUENCE [LARGE SCALE GENOMIC DNA]</scope>
    <source>
        <strain evidence="8 9">YW11</strain>
    </source>
</reference>